<accession>A0A556AV57</accession>
<evidence type="ECO:0000256" key="1">
    <source>
        <dbReference type="SAM" id="Coils"/>
    </source>
</evidence>
<dbReference type="SUPFAM" id="SSF52540">
    <property type="entry name" value="P-loop containing nucleoside triphosphate hydrolases"/>
    <property type="match status" value="1"/>
</dbReference>
<dbReference type="EMBL" id="VLTJ01000013">
    <property type="protein sequence ID" value="TSH96839.1"/>
    <property type="molecule type" value="Genomic_DNA"/>
</dbReference>
<dbReference type="Gene3D" id="3.40.50.300">
    <property type="entry name" value="P-loop containing nucleotide triphosphate hydrolases"/>
    <property type="match status" value="2"/>
</dbReference>
<keyword evidence="3" id="KW-1185">Reference proteome</keyword>
<dbReference type="Proteomes" id="UP000318405">
    <property type="component" value="Unassembled WGS sequence"/>
</dbReference>
<feature type="coiled-coil region" evidence="1">
    <location>
        <begin position="367"/>
        <end position="394"/>
    </location>
</feature>
<sequence>MRMVFKKLHLSLRKSVERIDLPGVIYFFGPIGSGKSSIGRLIDFCLGGNSAWTPALQSEMVSAALEMSVNEVPVTLHRDRDSNQVMVAWQEGGETLQVLIPAKKGTNEVLPNSGVVILSDLLFHLASEDPPYVRRRKGTPDERLERLSFRDLFRFCYLDQEGMDNVFFRLDSDNYPVRAKSVDALRYVLGYRTEQVAELESRLQEAREQRLGLLSGAQALAKALMDAGLDDINAYDAKIELTKAEIEQARATAQAARQQRAPAPHAAEELRGRARLLAQEQIALDQARADIESRIGELERYSNELQMLSVRFQRTASARMVLGGVNFSSCPRCTQALPNRSVGLCIVCGQPEYITEADGALEESVVNEDLRARQAELKETLVRTRAQSRALQQRAIEIAAERSAVDHSLEVRLKEYDSAFLSQALQHERTVATLEQRLDAMLRYRKLPDVLQEQQAQADALKIDEAELRTKLEAAKKAAFNDRRNVELLGELFLDCLVRARFPDVRIDYRVEIDPVTFYPKIPLGVEEALVVLSFDNAGSGGMKALFKTCYALALHRVCARAKDSRLPPVLIIDTPTKNVSSVENPEVINAFFRLIYELAAGELVETQFIIIDNEFNAVPKDIELPISSRHLVKGDPNNPPLIPYLAGDFS</sequence>
<dbReference type="AlphaFoldDB" id="A0A556AV57"/>
<protein>
    <submittedName>
        <fullName evidence="2">Uncharacterized protein</fullName>
    </submittedName>
</protein>
<feature type="coiled-coil region" evidence="1">
    <location>
        <begin position="189"/>
        <end position="304"/>
    </location>
</feature>
<proteinExistence type="predicted"/>
<comment type="caution">
    <text evidence="2">The sequence shown here is derived from an EMBL/GenBank/DDBJ whole genome shotgun (WGS) entry which is preliminary data.</text>
</comment>
<dbReference type="OrthoDB" id="103556at2"/>
<reference evidence="2 3" key="1">
    <citation type="submission" date="2019-07" db="EMBL/GenBank/DDBJ databases">
        <title>Qingshengfaniella alkalisoli gen. nov., sp. nov., isolated from saline soil.</title>
        <authorList>
            <person name="Xu L."/>
            <person name="Huang X.-X."/>
            <person name="Sun J.-Q."/>
        </authorList>
    </citation>
    <scope>NUCLEOTIDE SEQUENCE [LARGE SCALE GENOMIC DNA]</scope>
    <source>
        <strain evidence="2 3">DSM 27279</strain>
    </source>
</reference>
<dbReference type="PANTHER" id="PTHR32114:SF2">
    <property type="entry name" value="ABC TRANSPORTER ABCH.3"/>
    <property type="match status" value="1"/>
</dbReference>
<evidence type="ECO:0000313" key="2">
    <source>
        <dbReference type="EMBL" id="TSH96839.1"/>
    </source>
</evidence>
<feature type="coiled-coil region" evidence="1">
    <location>
        <begin position="451"/>
        <end position="478"/>
    </location>
</feature>
<dbReference type="PANTHER" id="PTHR32114">
    <property type="entry name" value="ABC TRANSPORTER ABCH.3"/>
    <property type="match status" value="1"/>
</dbReference>
<dbReference type="InterPro" id="IPR027417">
    <property type="entry name" value="P-loop_NTPase"/>
</dbReference>
<keyword evidence="1" id="KW-0175">Coiled coil</keyword>
<gene>
    <name evidence="2" type="ORF">FOZ76_08425</name>
</gene>
<name>A0A556AV57_9BURK</name>
<evidence type="ECO:0000313" key="3">
    <source>
        <dbReference type="Proteomes" id="UP000318405"/>
    </source>
</evidence>
<organism evidence="2 3">
    <name type="scientific">Verticiella sediminum</name>
    <dbReference type="NCBI Taxonomy" id="1247510"/>
    <lineage>
        <taxon>Bacteria</taxon>
        <taxon>Pseudomonadati</taxon>
        <taxon>Pseudomonadota</taxon>
        <taxon>Betaproteobacteria</taxon>
        <taxon>Burkholderiales</taxon>
        <taxon>Alcaligenaceae</taxon>
        <taxon>Verticiella</taxon>
    </lineage>
</organism>
<dbReference type="RefSeq" id="WP_143947700.1">
    <property type="nucleotide sequence ID" value="NZ_BAABMB010000002.1"/>
</dbReference>